<dbReference type="Gene3D" id="2.40.50.140">
    <property type="entry name" value="Nucleic acid-binding proteins"/>
    <property type="match status" value="1"/>
</dbReference>
<evidence type="ECO:0000256" key="7">
    <source>
        <dbReference type="ARBA" id="ARBA00022884"/>
    </source>
</evidence>
<evidence type="ECO:0000313" key="9">
    <source>
        <dbReference type="EMBL" id="QNT78652.1"/>
    </source>
</evidence>
<name>A0A7H1NS92_9PROT</name>
<keyword evidence="2" id="KW-0540">Nuclease</keyword>
<evidence type="ECO:0000259" key="8">
    <source>
        <dbReference type="Pfam" id="PF10150"/>
    </source>
</evidence>
<dbReference type="RefSeq" id="WP_203412898.1">
    <property type="nucleotide sequence ID" value="NZ_CP060244.1"/>
</dbReference>
<proteinExistence type="predicted"/>
<evidence type="ECO:0000256" key="6">
    <source>
        <dbReference type="ARBA" id="ARBA00022842"/>
    </source>
</evidence>
<dbReference type="GO" id="GO:0003723">
    <property type="term" value="F:RNA binding"/>
    <property type="evidence" value="ECO:0007669"/>
    <property type="project" value="UniProtKB-KW"/>
</dbReference>
<keyword evidence="6" id="KW-0460">Magnesium</keyword>
<dbReference type="GO" id="GO:0008995">
    <property type="term" value="F:ribonuclease E activity"/>
    <property type="evidence" value="ECO:0007669"/>
    <property type="project" value="UniProtKB-EC"/>
</dbReference>
<organism evidence="9 10">
    <name type="scientific">Entomobacter blattae</name>
    <dbReference type="NCBI Taxonomy" id="2762277"/>
    <lineage>
        <taxon>Bacteria</taxon>
        <taxon>Pseudomonadati</taxon>
        <taxon>Pseudomonadota</taxon>
        <taxon>Alphaproteobacteria</taxon>
        <taxon>Acetobacterales</taxon>
        <taxon>Acetobacteraceae</taxon>
        <taxon>Entomobacter</taxon>
    </lineage>
</organism>
<reference evidence="9 10" key="1">
    <citation type="submission" date="2020-08" db="EMBL/GenBank/DDBJ databases">
        <title>Complete genome sequence of Entomobacter blattae G55GP.</title>
        <authorList>
            <person name="Poehlein A."/>
            <person name="Guzman J."/>
            <person name="Daniel R."/>
            <person name="Vilcinskas A."/>
        </authorList>
    </citation>
    <scope>NUCLEOTIDE SEQUENCE [LARGE SCALE GENOMIC DNA]</scope>
    <source>
        <strain evidence="9 10">G55GP</strain>
    </source>
</reference>
<dbReference type="InterPro" id="IPR012340">
    <property type="entry name" value="NA-bd_OB-fold"/>
</dbReference>
<keyword evidence="7" id="KW-0694">RNA-binding</keyword>
<dbReference type="GO" id="GO:0005737">
    <property type="term" value="C:cytoplasm"/>
    <property type="evidence" value="ECO:0007669"/>
    <property type="project" value="TreeGrafter"/>
</dbReference>
<dbReference type="InterPro" id="IPR019307">
    <property type="entry name" value="RNA-bd_AU-1/RNase_E/G"/>
</dbReference>
<evidence type="ECO:0000256" key="2">
    <source>
        <dbReference type="ARBA" id="ARBA00022722"/>
    </source>
</evidence>
<dbReference type="PANTHER" id="PTHR30001">
    <property type="entry name" value="RIBONUCLEASE"/>
    <property type="match status" value="1"/>
</dbReference>
<dbReference type="Pfam" id="PF10150">
    <property type="entry name" value="RNase_E_G"/>
    <property type="match status" value="1"/>
</dbReference>
<comment type="cofactor">
    <cofactor evidence="1">
        <name>Mg(2+)</name>
        <dbReference type="ChEBI" id="CHEBI:18420"/>
    </cofactor>
</comment>
<gene>
    <name evidence="9" type="primary">rne_1</name>
    <name evidence="9" type="ORF">JGUZn3_14280</name>
</gene>
<dbReference type="InterPro" id="IPR004659">
    <property type="entry name" value="RNase_E/G"/>
</dbReference>
<protein>
    <submittedName>
        <fullName evidence="9">Ribonuclease E</fullName>
        <ecNumber evidence="9">3.1.26.12</ecNumber>
    </submittedName>
</protein>
<dbReference type="SUPFAM" id="SSF50249">
    <property type="entry name" value="Nucleic acid-binding proteins"/>
    <property type="match status" value="1"/>
</dbReference>
<dbReference type="GO" id="GO:0046872">
    <property type="term" value="F:metal ion binding"/>
    <property type="evidence" value="ECO:0007669"/>
    <property type="project" value="UniProtKB-KW"/>
</dbReference>
<keyword evidence="4" id="KW-0255">Endonuclease</keyword>
<evidence type="ECO:0000256" key="1">
    <source>
        <dbReference type="ARBA" id="ARBA00001946"/>
    </source>
</evidence>
<sequence>MGTDLQDFAYYSPLTPDGLGNQYIGRITQYVPTLKGAFVDIGEKECGFLADEKDKTFNQEGEFVHVQIVKSAQNGKGPRLRPQAFHTSPSERSIQLIQYGATPIDTLIARYPDAPLYINSLQYLHILPTNRQSHCHVLSSSHKNPLQDQIEDLLSPIISLPNGMTASFSPTPAAIVIDMDTAQATQSHHTKLSAQYALNQQALPLIMRHIQLRNLSGAILIDLAGLPQRKRKTFAHMLTTLTNLDPLKPKFLGFSALGFAEILRPRLRPPLHELFSLPYGQTLECLCQIWKQHTHFPPSTLLTIECGKLLLTLMTDHPELSEEFYRFSGYRLSFVLSPALTGFQWKSATL</sequence>
<evidence type="ECO:0000256" key="4">
    <source>
        <dbReference type="ARBA" id="ARBA00022759"/>
    </source>
</evidence>
<dbReference type="EMBL" id="CP060244">
    <property type="protein sequence ID" value="QNT78652.1"/>
    <property type="molecule type" value="Genomic_DNA"/>
</dbReference>
<feature type="domain" description="RNA-binding protein AU-1/Ribonuclease E/G" evidence="8">
    <location>
        <begin position="144"/>
        <end position="266"/>
    </location>
</feature>
<keyword evidence="5 9" id="KW-0378">Hydrolase</keyword>
<dbReference type="AlphaFoldDB" id="A0A7H1NS92"/>
<keyword evidence="3" id="KW-0479">Metal-binding</keyword>
<dbReference type="GO" id="GO:0006364">
    <property type="term" value="P:rRNA processing"/>
    <property type="evidence" value="ECO:0007669"/>
    <property type="project" value="TreeGrafter"/>
</dbReference>
<dbReference type="KEGG" id="ebla:JGUZn3_14280"/>
<dbReference type="PANTHER" id="PTHR30001:SF1">
    <property type="entry name" value="RIBONUCLEASE E_G-LIKE PROTEIN, CHLOROPLASTIC"/>
    <property type="match status" value="1"/>
</dbReference>
<evidence type="ECO:0000313" key="10">
    <source>
        <dbReference type="Proteomes" id="UP000516349"/>
    </source>
</evidence>
<evidence type="ECO:0000256" key="5">
    <source>
        <dbReference type="ARBA" id="ARBA00022801"/>
    </source>
</evidence>
<evidence type="ECO:0000256" key="3">
    <source>
        <dbReference type="ARBA" id="ARBA00022723"/>
    </source>
</evidence>
<dbReference type="EC" id="3.1.26.12" evidence="9"/>
<keyword evidence="10" id="KW-1185">Reference proteome</keyword>
<dbReference type="Proteomes" id="UP000516349">
    <property type="component" value="Chromosome"/>
</dbReference>
<accession>A0A7H1NS92</accession>